<organism evidence="3 4">
    <name type="scientific">Rhodanobacter soli</name>
    <dbReference type="NCBI Taxonomy" id="590609"/>
    <lineage>
        <taxon>Bacteria</taxon>
        <taxon>Pseudomonadati</taxon>
        <taxon>Pseudomonadota</taxon>
        <taxon>Gammaproteobacteria</taxon>
        <taxon>Lysobacterales</taxon>
        <taxon>Rhodanobacteraceae</taxon>
        <taxon>Rhodanobacter</taxon>
    </lineage>
</organism>
<feature type="transmembrane region" description="Helical" evidence="1">
    <location>
        <begin position="54"/>
        <end position="73"/>
    </location>
</feature>
<feature type="transmembrane region" description="Helical" evidence="1">
    <location>
        <begin position="7"/>
        <end position="27"/>
    </location>
</feature>
<keyword evidence="1" id="KW-0472">Membrane</keyword>
<keyword evidence="4" id="KW-1185">Reference proteome</keyword>
<dbReference type="EMBL" id="JBEPSD010000003">
    <property type="protein sequence ID" value="MET4570689.1"/>
    <property type="molecule type" value="Genomic_DNA"/>
</dbReference>
<dbReference type="EMBL" id="JBEPSD010000001">
    <property type="protein sequence ID" value="MET4569084.1"/>
    <property type="molecule type" value="Genomic_DNA"/>
</dbReference>
<reference evidence="3 4" key="1">
    <citation type="submission" date="2024-06" db="EMBL/GenBank/DDBJ databases">
        <title>Sorghum-associated microbial communities from plants grown in Nebraska, USA.</title>
        <authorList>
            <person name="Schachtman D."/>
        </authorList>
    </citation>
    <scope>NUCLEOTIDE SEQUENCE [LARGE SCALE GENOMIC DNA]</scope>
    <source>
        <strain evidence="3 4">1757</strain>
    </source>
</reference>
<evidence type="ECO:0000256" key="1">
    <source>
        <dbReference type="SAM" id="Phobius"/>
    </source>
</evidence>
<protein>
    <submittedName>
        <fullName evidence="3">Uncharacterized protein</fullName>
    </submittedName>
</protein>
<accession>A0ABV2Q061</accession>
<evidence type="ECO:0000313" key="3">
    <source>
        <dbReference type="EMBL" id="MET4570689.1"/>
    </source>
</evidence>
<evidence type="ECO:0000313" key="4">
    <source>
        <dbReference type="Proteomes" id="UP001549251"/>
    </source>
</evidence>
<proteinExistence type="predicted"/>
<dbReference type="Proteomes" id="UP001549251">
    <property type="component" value="Unassembled WGS sequence"/>
</dbReference>
<gene>
    <name evidence="2" type="ORF">ABIE04_001411</name>
    <name evidence="3" type="ORF">ABIE04_003068</name>
</gene>
<sequence>MPLKNPVIFTILVLAVLLAAGIVTYIYGLPLLQGSQVGCQIGGGIKSFGCSTSFGFFMVWVLIVVGFAIGAIWTKFGQQ</sequence>
<dbReference type="RefSeq" id="WP_354547939.1">
    <property type="nucleotide sequence ID" value="NZ_JBEPSD010000001.1"/>
</dbReference>
<keyword evidence="1" id="KW-0812">Transmembrane</keyword>
<comment type="caution">
    <text evidence="3">The sequence shown here is derived from an EMBL/GenBank/DDBJ whole genome shotgun (WGS) entry which is preliminary data.</text>
</comment>
<keyword evidence="1" id="KW-1133">Transmembrane helix</keyword>
<evidence type="ECO:0000313" key="2">
    <source>
        <dbReference type="EMBL" id="MET4569084.1"/>
    </source>
</evidence>
<name>A0ABV2Q061_9GAMM</name>